<evidence type="ECO:0000313" key="1">
    <source>
        <dbReference type="EMBL" id="GGY68284.1"/>
    </source>
</evidence>
<sequence>MKPSFNQVEQNFPQSEKREALYEEIGWSDLTSNPAFYDTCAIRMSVALLRAGVRLPGARMAAKSGRLKGKRIEPGQGKLSQILKRIWGNPEVYKGEQAARDGIGRRAGVASFFRIHGTPNSGGHIDLVLPAASGFPVCARTCFFGAMEVWFWPLK</sequence>
<evidence type="ECO:0000313" key="2">
    <source>
        <dbReference type="EMBL" id="QBI03265.1"/>
    </source>
</evidence>
<gene>
    <name evidence="2" type="ORF">EYF70_22380</name>
    <name evidence="1" type="ORF">GCM10007387_58090</name>
</gene>
<keyword evidence="3" id="KW-1185">Reference proteome</keyword>
<evidence type="ECO:0000313" key="4">
    <source>
        <dbReference type="Proteomes" id="UP000628442"/>
    </source>
</evidence>
<dbReference type="EMBL" id="CP036401">
    <property type="protein sequence ID" value="QBI03265.1"/>
    <property type="molecule type" value="Genomic_DNA"/>
</dbReference>
<protein>
    <recommendedName>
        <fullName evidence="5">Type VI secretion system amidase effector protein Tae4</fullName>
    </recommendedName>
</protein>
<dbReference type="Proteomes" id="UP000292307">
    <property type="component" value="Chromosome"/>
</dbReference>
<evidence type="ECO:0000313" key="3">
    <source>
        <dbReference type="Proteomes" id="UP000292307"/>
    </source>
</evidence>
<reference evidence="2 3" key="2">
    <citation type="submission" date="2019-02" db="EMBL/GenBank/DDBJ databases">
        <title>Draft Genome Sequences of Six Type Strains of the Genus Massilia.</title>
        <authorList>
            <person name="Miess H."/>
            <person name="Frediansyhah A."/>
            <person name="Gross H."/>
        </authorList>
    </citation>
    <scope>NUCLEOTIDE SEQUENCE [LARGE SCALE GENOMIC DNA]</scope>
    <source>
        <strain evidence="2 3">DSM 17472</strain>
    </source>
</reference>
<dbReference type="InterPro" id="IPR025562">
    <property type="entry name" value="Tae4"/>
</dbReference>
<proteinExistence type="predicted"/>
<dbReference type="RefSeq" id="WP_131147368.1">
    <property type="nucleotide sequence ID" value="NZ_BMWV01000023.1"/>
</dbReference>
<accession>A0A411X326</accession>
<dbReference type="Gene3D" id="3.90.1720.80">
    <property type="match status" value="1"/>
</dbReference>
<reference evidence="1" key="1">
    <citation type="journal article" date="2014" name="Int. J. Syst. Evol. Microbiol.">
        <title>Complete genome sequence of Corynebacterium casei LMG S-19264T (=DSM 44701T), isolated from a smear-ripened cheese.</title>
        <authorList>
            <consortium name="US DOE Joint Genome Institute (JGI-PGF)"/>
            <person name="Walter F."/>
            <person name="Albersmeier A."/>
            <person name="Kalinowski J."/>
            <person name="Ruckert C."/>
        </authorList>
    </citation>
    <scope>NUCLEOTIDE SEQUENCE</scope>
    <source>
        <strain evidence="1">KCTC 12343</strain>
    </source>
</reference>
<dbReference type="Gene3D" id="4.10.280.80">
    <property type="match status" value="1"/>
</dbReference>
<dbReference type="EMBL" id="BMWV01000023">
    <property type="protein sequence ID" value="GGY68284.1"/>
    <property type="molecule type" value="Genomic_DNA"/>
</dbReference>
<dbReference type="Proteomes" id="UP000628442">
    <property type="component" value="Unassembled WGS sequence"/>
</dbReference>
<organism evidence="1 4">
    <name type="scientific">Pseudoduganella albidiflava</name>
    <dbReference type="NCBI Taxonomy" id="321983"/>
    <lineage>
        <taxon>Bacteria</taxon>
        <taxon>Pseudomonadati</taxon>
        <taxon>Pseudomonadota</taxon>
        <taxon>Betaproteobacteria</taxon>
        <taxon>Burkholderiales</taxon>
        <taxon>Oxalobacteraceae</taxon>
        <taxon>Telluria group</taxon>
        <taxon>Pseudoduganella</taxon>
    </lineage>
</organism>
<evidence type="ECO:0008006" key="5">
    <source>
        <dbReference type="Google" id="ProtNLM"/>
    </source>
</evidence>
<reference evidence="1" key="3">
    <citation type="submission" date="2022-12" db="EMBL/GenBank/DDBJ databases">
        <authorList>
            <person name="Sun Q."/>
            <person name="Kim S."/>
        </authorList>
    </citation>
    <scope>NUCLEOTIDE SEQUENCE</scope>
    <source>
        <strain evidence="1">KCTC 12343</strain>
    </source>
</reference>
<dbReference type="Pfam" id="PF14113">
    <property type="entry name" value="Tae4"/>
    <property type="match status" value="1"/>
</dbReference>
<dbReference type="AlphaFoldDB" id="A0A411X326"/>
<dbReference type="OrthoDB" id="1262040at2"/>
<name>A0A411X326_9BURK</name>